<evidence type="ECO:0000313" key="19">
    <source>
        <dbReference type="Proteomes" id="UP000199032"/>
    </source>
</evidence>
<gene>
    <name evidence="15 18" type="primary">asd</name>
    <name evidence="18" type="ORF">COMA1_10125</name>
</gene>
<evidence type="ECO:0000256" key="4">
    <source>
        <dbReference type="ARBA" id="ARBA00010584"/>
    </source>
</evidence>
<dbReference type="Gene3D" id="3.40.50.720">
    <property type="entry name" value="NAD(P)-binding Rossmann-like Domain"/>
    <property type="match status" value="1"/>
</dbReference>
<feature type="binding site" evidence="15">
    <location>
        <begin position="44"/>
        <end position="45"/>
    </location>
    <ligand>
        <name>NADP(+)</name>
        <dbReference type="ChEBI" id="CHEBI:58349"/>
    </ligand>
</feature>
<evidence type="ECO:0000256" key="6">
    <source>
        <dbReference type="ARBA" id="ARBA00013120"/>
    </source>
</evidence>
<comment type="pathway">
    <text evidence="2 15">Amino-acid biosynthesis; L-lysine biosynthesis via DAP pathway; (S)-tetrahydrodipicolinate from L-aspartate: step 2/4.</text>
</comment>
<feature type="binding site" evidence="15">
    <location>
        <begin position="16"/>
        <end position="19"/>
    </location>
    <ligand>
        <name>NADP(+)</name>
        <dbReference type="ChEBI" id="CHEBI:58349"/>
    </ligand>
</feature>
<feature type="binding site" evidence="15">
    <location>
        <begin position="165"/>
        <end position="166"/>
    </location>
    <ligand>
        <name>NADP(+)</name>
        <dbReference type="ChEBI" id="CHEBI:58349"/>
    </ligand>
</feature>
<comment type="caution">
    <text evidence="15">Lacks conserved residue(s) required for the propagation of feature annotation.</text>
</comment>
<comment type="catalytic activity">
    <reaction evidence="14 15">
        <text>L-aspartate 4-semialdehyde + phosphate + NADP(+) = 4-phospho-L-aspartate + NADPH + H(+)</text>
        <dbReference type="Rhea" id="RHEA:24284"/>
        <dbReference type="ChEBI" id="CHEBI:15378"/>
        <dbReference type="ChEBI" id="CHEBI:43474"/>
        <dbReference type="ChEBI" id="CHEBI:57535"/>
        <dbReference type="ChEBI" id="CHEBI:57783"/>
        <dbReference type="ChEBI" id="CHEBI:58349"/>
        <dbReference type="ChEBI" id="CHEBI:537519"/>
        <dbReference type="EC" id="1.2.1.11"/>
    </reaction>
</comment>
<keyword evidence="12 15" id="KW-0457">Lysine biosynthesis</keyword>
<dbReference type="EC" id="1.2.1.11" evidence="6 15"/>
<dbReference type="UniPathway" id="UPA00051">
    <property type="reaction ID" value="UER00464"/>
</dbReference>
<dbReference type="Pfam" id="PF01118">
    <property type="entry name" value="Semialdhyde_dh"/>
    <property type="match status" value="1"/>
</dbReference>
<evidence type="ECO:0000313" key="18">
    <source>
        <dbReference type="EMBL" id="CUS31471.1"/>
    </source>
</evidence>
<dbReference type="STRING" id="1742972.COMA1_10125"/>
<evidence type="ECO:0000256" key="16">
    <source>
        <dbReference type="PIRSR" id="PIRSR000148-1"/>
    </source>
</evidence>
<keyword evidence="8 15" id="KW-0791">Threonine biosynthesis</keyword>
<accession>A0A0S4L2P0</accession>
<evidence type="ECO:0000256" key="1">
    <source>
        <dbReference type="ARBA" id="ARBA00005021"/>
    </source>
</evidence>
<dbReference type="GO" id="GO:0019877">
    <property type="term" value="P:diaminopimelate biosynthetic process"/>
    <property type="evidence" value="ECO:0007669"/>
    <property type="project" value="UniProtKB-UniRule"/>
</dbReference>
<dbReference type="PANTHER" id="PTHR46278">
    <property type="entry name" value="DEHYDROGENASE, PUTATIVE-RELATED"/>
    <property type="match status" value="1"/>
</dbReference>
<sequence>MLKRKPGYTVAILGATGAVGQETLEILEERKFPLTSLRLFASKRSAGEIMACQGREWTVEELTESSSFDGVDLAFISATDAISKDYGQRLGAAGIAVIDDSAVFRMDDQVPLVVPEVNAAALRDMPRGIVAIPNCTTTPLVMALKPLHDAVGVKRVVVTTFQSVSGTGSAAMDELMDQTKDLLAFRDITTKVYPYQIAFNLLPHIGSFNEGGDCSEEVKIAKETRKILGAPQLRVTATTVRVPVLRCHSEAINIELERPLPVNEARAALAAMPGVVIYDDPAKKLYPMPLDATGKDEVYIGRVREDESITNGLNLWVVSDNLRKGAALNAIQIAECLVNG</sequence>
<feature type="binding site" evidence="15">
    <location>
        <position position="241"/>
    </location>
    <ligand>
        <name>substrate</name>
    </ligand>
</feature>
<keyword evidence="11 15" id="KW-0560">Oxidoreductase</keyword>
<dbReference type="Proteomes" id="UP000199032">
    <property type="component" value="Unassembled WGS sequence"/>
</dbReference>
<dbReference type="UniPathway" id="UPA00050">
    <property type="reaction ID" value="UER00463"/>
</dbReference>
<comment type="function">
    <text evidence="15">Catalyzes the NADPH-dependent formation of L-aspartate-semialdehyde (L-ASA) by the reductive dephosphorylation of L-aspartyl-4-phosphate.</text>
</comment>
<dbReference type="GO" id="GO:0071266">
    <property type="term" value="P:'de novo' L-methionine biosynthetic process"/>
    <property type="evidence" value="ECO:0007669"/>
    <property type="project" value="UniProtKB-UniRule"/>
</dbReference>
<dbReference type="RefSeq" id="WP_090742284.1">
    <property type="nucleotide sequence ID" value="NZ_CZQA01000001.1"/>
</dbReference>
<feature type="domain" description="Semialdehyde dehydrogenase NAD-binding" evidence="17">
    <location>
        <begin position="9"/>
        <end position="125"/>
    </location>
</feature>
<comment type="similarity">
    <text evidence="4 15">Belongs to the aspartate-semialdehyde dehydrogenase family.</text>
</comment>
<feature type="binding site" evidence="15">
    <location>
        <position position="105"/>
    </location>
    <ligand>
        <name>phosphate</name>
        <dbReference type="ChEBI" id="CHEBI:43474"/>
    </ligand>
</feature>
<dbReference type="GO" id="GO:0046983">
    <property type="term" value="F:protein dimerization activity"/>
    <property type="evidence" value="ECO:0007669"/>
    <property type="project" value="InterPro"/>
</dbReference>
<dbReference type="GO" id="GO:0050661">
    <property type="term" value="F:NADP binding"/>
    <property type="evidence" value="ECO:0007669"/>
    <property type="project" value="UniProtKB-UniRule"/>
</dbReference>
<dbReference type="EMBL" id="CZQA01000001">
    <property type="protein sequence ID" value="CUS31471.1"/>
    <property type="molecule type" value="Genomic_DNA"/>
</dbReference>
<dbReference type="OrthoDB" id="9805684at2"/>
<evidence type="ECO:0000256" key="3">
    <source>
        <dbReference type="ARBA" id="ARBA00005097"/>
    </source>
</evidence>
<evidence type="ECO:0000256" key="12">
    <source>
        <dbReference type="ARBA" id="ARBA00023154"/>
    </source>
</evidence>
<name>A0A0S4L2P0_9BACT</name>
<evidence type="ECO:0000256" key="10">
    <source>
        <dbReference type="ARBA" id="ARBA00022915"/>
    </source>
</evidence>
<organism evidence="18 19">
    <name type="scientific">Candidatus Nitrospira nitrosa</name>
    <dbReference type="NCBI Taxonomy" id="1742972"/>
    <lineage>
        <taxon>Bacteria</taxon>
        <taxon>Pseudomonadati</taxon>
        <taxon>Nitrospirota</taxon>
        <taxon>Nitrospiria</taxon>
        <taxon>Nitrospirales</taxon>
        <taxon>Nitrospiraceae</taxon>
        <taxon>Nitrospira</taxon>
    </lineage>
</organism>
<dbReference type="GO" id="GO:0051287">
    <property type="term" value="F:NAD binding"/>
    <property type="evidence" value="ECO:0007669"/>
    <property type="project" value="InterPro"/>
</dbReference>
<dbReference type="GO" id="GO:0009089">
    <property type="term" value="P:lysine biosynthetic process via diaminopimelate"/>
    <property type="evidence" value="ECO:0007669"/>
    <property type="project" value="UniProtKB-UniRule"/>
</dbReference>
<dbReference type="GO" id="GO:0004073">
    <property type="term" value="F:aspartate-semialdehyde dehydrogenase activity"/>
    <property type="evidence" value="ECO:0007669"/>
    <property type="project" value="UniProtKB-UniRule"/>
</dbReference>
<dbReference type="Gene3D" id="3.30.360.10">
    <property type="entry name" value="Dihydrodipicolinate Reductase, domain 2"/>
    <property type="match status" value="1"/>
</dbReference>
<dbReference type="GO" id="GO:0009088">
    <property type="term" value="P:threonine biosynthetic process"/>
    <property type="evidence" value="ECO:0007669"/>
    <property type="project" value="UniProtKB-UniRule"/>
</dbReference>
<evidence type="ECO:0000256" key="2">
    <source>
        <dbReference type="ARBA" id="ARBA00005076"/>
    </source>
</evidence>
<comment type="pathway">
    <text evidence="3 15">Amino-acid biosynthesis; L-threonine biosynthesis; L-threonine from L-aspartate: step 2/5.</text>
</comment>
<protein>
    <recommendedName>
        <fullName evidence="6 15">Aspartate-semialdehyde dehydrogenase</fullName>
        <shortName evidence="15">ASA dehydrogenase</shortName>
        <shortName evidence="15">ASADH</shortName>
        <ecNumber evidence="6 15">1.2.1.11</ecNumber>
    </recommendedName>
    <alternativeName>
        <fullName evidence="15">Aspartate-beta-semialdehyde dehydrogenase</fullName>
    </alternativeName>
</protein>
<dbReference type="CDD" id="cd18131">
    <property type="entry name" value="ASADH_C_bac_euk_like"/>
    <property type="match status" value="1"/>
</dbReference>
<feature type="active site" description="Proton acceptor" evidence="15 16">
    <location>
        <position position="248"/>
    </location>
</feature>
<dbReference type="UniPathway" id="UPA00034">
    <property type="reaction ID" value="UER00016"/>
</dbReference>
<dbReference type="CDD" id="cd02316">
    <property type="entry name" value="VcASADH2_like_N"/>
    <property type="match status" value="1"/>
</dbReference>
<evidence type="ECO:0000256" key="5">
    <source>
        <dbReference type="ARBA" id="ARBA00011738"/>
    </source>
</evidence>
<evidence type="ECO:0000256" key="8">
    <source>
        <dbReference type="ARBA" id="ARBA00022697"/>
    </source>
</evidence>
<dbReference type="GO" id="GO:0009097">
    <property type="term" value="P:isoleucine biosynthetic process"/>
    <property type="evidence" value="ECO:0007669"/>
    <property type="project" value="UniProtKB-UniRule"/>
</dbReference>
<keyword evidence="9 15" id="KW-0521">NADP</keyword>
<proteinExistence type="inferred from homology"/>
<dbReference type="NCBIfam" id="TIGR01296">
    <property type="entry name" value="asd_B"/>
    <property type="match status" value="1"/>
</dbReference>
<dbReference type="AlphaFoldDB" id="A0A0S4L2P0"/>
<dbReference type="SUPFAM" id="SSF51735">
    <property type="entry name" value="NAD(P)-binding Rossmann-fold domains"/>
    <property type="match status" value="1"/>
</dbReference>
<keyword evidence="7 15" id="KW-0028">Amino-acid biosynthesis</keyword>
<dbReference type="PIRSF" id="PIRSF000148">
    <property type="entry name" value="ASA_dh"/>
    <property type="match status" value="1"/>
</dbReference>
<comment type="subunit">
    <text evidence="5 15">Homodimer.</text>
</comment>
<dbReference type="InterPro" id="IPR012280">
    <property type="entry name" value="Semialdhyde_DH_dimer_dom"/>
</dbReference>
<dbReference type="NCBIfam" id="NF011456">
    <property type="entry name" value="PRK14874.1"/>
    <property type="match status" value="1"/>
</dbReference>
<dbReference type="Pfam" id="PF02774">
    <property type="entry name" value="Semialdhyde_dhC"/>
    <property type="match status" value="1"/>
</dbReference>
<keyword evidence="13 15" id="KW-0486">Methionine biosynthesis</keyword>
<reference evidence="18 19" key="1">
    <citation type="submission" date="2015-10" db="EMBL/GenBank/DDBJ databases">
        <authorList>
            <person name="Gilbert D.G."/>
        </authorList>
    </citation>
    <scope>NUCLEOTIDE SEQUENCE [LARGE SCALE GENOMIC DNA]</scope>
    <source>
        <strain evidence="18">COMA1</strain>
    </source>
</reference>
<feature type="active site" description="Acyl-thioester intermediate" evidence="15 16">
    <location>
        <position position="135"/>
    </location>
</feature>
<dbReference type="InterPro" id="IPR000534">
    <property type="entry name" value="Semialdehyde_DH_NAD-bd"/>
</dbReference>
<evidence type="ECO:0000259" key="17">
    <source>
        <dbReference type="SMART" id="SM00859"/>
    </source>
</evidence>
<feature type="binding site" evidence="15">
    <location>
        <position position="162"/>
    </location>
    <ligand>
        <name>substrate</name>
    </ligand>
</feature>
<comment type="pathway">
    <text evidence="1 15">Amino-acid biosynthesis; L-methionine biosynthesis via de novo pathway; L-homoserine from L-aspartate: step 2/3.</text>
</comment>
<keyword evidence="19" id="KW-1185">Reference proteome</keyword>
<evidence type="ECO:0000256" key="13">
    <source>
        <dbReference type="ARBA" id="ARBA00023167"/>
    </source>
</evidence>
<dbReference type="InterPro" id="IPR012080">
    <property type="entry name" value="Asp_semialdehyde_DH"/>
</dbReference>
<dbReference type="InterPro" id="IPR005986">
    <property type="entry name" value="Asp_semialdehyde_DH_beta"/>
</dbReference>
<evidence type="ECO:0000256" key="15">
    <source>
        <dbReference type="HAMAP-Rule" id="MF_02121"/>
    </source>
</evidence>
<dbReference type="SMART" id="SM00859">
    <property type="entry name" value="Semialdhyde_dh"/>
    <property type="match status" value="1"/>
</dbReference>
<dbReference type="SUPFAM" id="SSF55347">
    <property type="entry name" value="Glyceraldehyde-3-phosphate dehydrogenase-like, C-terminal domain"/>
    <property type="match status" value="1"/>
</dbReference>
<evidence type="ECO:0000256" key="9">
    <source>
        <dbReference type="ARBA" id="ARBA00022857"/>
    </source>
</evidence>
<evidence type="ECO:0000256" key="7">
    <source>
        <dbReference type="ARBA" id="ARBA00022605"/>
    </source>
</evidence>
<keyword evidence="10 15" id="KW-0220">Diaminopimelate biosynthesis</keyword>
<evidence type="ECO:0000256" key="11">
    <source>
        <dbReference type="ARBA" id="ARBA00023002"/>
    </source>
</evidence>
<evidence type="ECO:0000256" key="14">
    <source>
        <dbReference type="ARBA" id="ARBA00047891"/>
    </source>
</evidence>
<dbReference type="InterPro" id="IPR036291">
    <property type="entry name" value="NAD(P)-bd_dom_sf"/>
</dbReference>
<dbReference type="HAMAP" id="MF_02121">
    <property type="entry name" value="ASADH"/>
    <property type="match status" value="1"/>
</dbReference>
<feature type="binding site" evidence="15">
    <location>
        <position position="321"/>
    </location>
    <ligand>
        <name>NADP(+)</name>
        <dbReference type="ChEBI" id="CHEBI:58349"/>
    </ligand>
</feature>
<dbReference type="PANTHER" id="PTHR46278:SF2">
    <property type="entry name" value="ASPARTATE-SEMIALDEHYDE DEHYDROGENASE"/>
    <property type="match status" value="1"/>
</dbReference>